<dbReference type="Gene3D" id="1.20.58.480">
    <property type="match status" value="1"/>
</dbReference>
<reference evidence="1 2" key="1">
    <citation type="journal article" date="2019" name="J. Ind. Microbiol. Biotechnol.">
        <title>The complete genomic sequence of Streptomyces spectabilis NRRL-2792 and identification of secondary metabolite biosynthetic gene clusters.</title>
        <authorList>
            <person name="Sinha A."/>
            <person name="Phillips-Salemka S."/>
            <person name="Niraula T.A."/>
            <person name="Short K.A."/>
            <person name="Niraula N.P."/>
        </authorList>
    </citation>
    <scope>NUCLEOTIDE SEQUENCE [LARGE SCALE GENOMIC DNA]</scope>
    <source>
        <strain evidence="1 2">NRRL 2792</strain>
    </source>
</reference>
<organism evidence="1 2">
    <name type="scientific">Streptomyces spectabilis</name>
    <dbReference type="NCBI Taxonomy" id="68270"/>
    <lineage>
        <taxon>Bacteria</taxon>
        <taxon>Bacillati</taxon>
        <taxon>Actinomycetota</taxon>
        <taxon>Actinomycetes</taxon>
        <taxon>Kitasatosporales</taxon>
        <taxon>Streptomycetaceae</taxon>
        <taxon>Streptomyces</taxon>
    </lineage>
</organism>
<evidence type="ECO:0000313" key="2">
    <source>
        <dbReference type="Proteomes" id="UP000316806"/>
    </source>
</evidence>
<dbReference type="GO" id="GO:0019441">
    <property type="term" value="P:L-tryptophan catabolic process to kynurenine"/>
    <property type="evidence" value="ECO:0007669"/>
    <property type="project" value="InterPro"/>
</dbReference>
<protein>
    <recommendedName>
        <fullName evidence="3">Tryptophan 2,3-dioxygenase</fullName>
    </recommendedName>
</protein>
<dbReference type="EMBL" id="CP040916">
    <property type="protein sequence ID" value="QDQ15151.1"/>
    <property type="molecule type" value="Genomic_DNA"/>
</dbReference>
<dbReference type="AlphaFoldDB" id="A0A516RHL8"/>
<dbReference type="GO" id="GO:0020037">
    <property type="term" value="F:heme binding"/>
    <property type="evidence" value="ECO:0007669"/>
    <property type="project" value="InterPro"/>
</dbReference>
<sequence>MSSLEHPGRAEAGAECPAHGRQMTELGPVADSYDQLHRIDLLALARESRGVPQASYDSLVCAVFQAAEVCLLNLVRMAARTQACVEADDIAGASRYVQWSNGFHRLLRKLGSVMFDLRSIFGASSTAGTTSISIADSAGYAAYADALRGLEETVKESLLRGAPEAARATIASKSIDDSLYRVLHGIRIGCHDATKWEGDLTAVPVETHSGVDELLSTETLARAVAATELNARTLHGEFVALHQIPEILCAETNDHLEVAIRRLRASSLSEAAQQLAACRTMLEPIVEAQRVMAEHLATGEYHEFRTNLGPASGTHSLAIKQHMFKDLFKHLWNDLEAWLGSLGAPSLDDAVRDIDERRHEDSTAWLRHSVVDQAFQLHFAHQEWRHEHLHMPRNCLGSGGTKSMIGIPDGPQAVYKMREAANSQSALAAIHRARRVSLANSAPDSPLAKLIADPASVDSELMRLVGEATREYFPQVQEQSYQPFRSGAAERKP</sequence>
<proteinExistence type="predicted"/>
<accession>A0A516RHL8</accession>
<dbReference type="GO" id="GO:0046872">
    <property type="term" value="F:metal ion binding"/>
    <property type="evidence" value="ECO:0007669"/>
    <property type="project" value="InterPro"/>
</dbReference>
<dbReference type="InterPro" id="IPR037217">
    <property type="entry name" value="Trp/Indoleamine_2_3_dOase-like"/>
</dbReference>
<dbReference type="SUPFAM" id="SSF140959">
    <property type="entry name" value="Indolic compounds 2,3-dioxygenase-like"/>
    <property type="match status" value="1"/>
</dbReference>
<name>A0A516RHL8_STRST</name>
<evidence type="ECO:0008006" key="3">
    <source>
        <dbReference type="Google" id="ProtNLM"/>
    </source>
</evidence>
<dbReference type="Proteomes" id="UP000316806">
    <property type="component" value="Chromosome"/>
</dbReference>
<evidence type="ECO:0000313" key="1">
    <source>
        <dbReference type="EMBL" id="QDQ15151.1"/>
    </source>
</evidence>
<gene>
    <name evidence="1" type="ORF">FH965_35150</name>
</gene>